<organism evidence="2 3">
    <name type="scientific">Streptomyces mobaraensis (strain ATCC 29032 / DSM 40847 / JCM 4168 / NBRC 13819 / NCIMB 11159 / IPCR 16-22)</name>
    <dbReference type="NCBI Taxonomy" id="1223523"/>
    <lineage>
        <taxon>Bacteria</taxon>
        <taxon>Bacillati</taxon>
        <taxon>Actinomycetota</taxon>
        <taxon>Actinomycetes</taxon>
        <taxon>Kitasatosporales</taxon>
        <taxon>Streptomycetaceae</taxon>
        <taxon>Streptomyces</taxon>
    </lineage>
</organism>
<feature type="compositionally biased region" description="Basic residues" evidence="1">
    <location>
        <begin position="47"/>
        <end position="58"/>
    </location>
</feature>
<evidence type="ECO:0000256" key="1">
    <source>
        <dbReference type="SAM" id="MobiDB-lite"/>
    </source>
</evidence>
<feature type="region of interest" description="Disordered" evidence="1">
    <location>
        <begin position="21"/>
        <end position="60"/>
    </location>
</feature>
<sequence length="73" mass="7540">MAPITLVMGATLVPAPFRLGGPGRPGPGAPPVVPRVAPLPTSPGRAGRARPRRTGQVRHLHDGRQVGGQVRVL</sequence>
<accession>M3CEL6</accession>
<gene>
    <name evidence="2" type="ORF">H340_01734</name>
</gene>
<dbReference type="EMBL" id="AORZ01000002">
    <property type="protein sequence ID" value="EMF02527.1"/>
    <property type="molecule type" value="Genomic_DNA"/>
</dbReference>
<comment type="caution">
    <text evidence="2">The sequence shown here is derived from an EMBL/GenBank/DDBJ whole genome shotgun (WGS) entry which is preliminary data.</text>
</comment>
<evidence type="ECO:0000313" key="2">
    <source>
        <dbReference type="EMBL" id="EMF02527.1"/>
    </source>
</evidence>
<protein>
    <submittedName>
        <fullName evidence="2">Uncharacterized protein</fullName>
    </submittedName>
</protein>
<dbReference type="AlphaFoldDB" id="M3CEL6"/>
<feature type="compositionally biased region" description="Low complexity" evidence="1">
    <location>
        <begin position="34"/>
        <end position="46"/>
    </location>
</feature>
<name>M3CEL6_STRM1</name>
<proteinExistence type="predicted"/>
<dbReference type="Proteomes" id="UP000011740">
    <property type="component" value="Unassembled WGS sequence"/>
</dbReference>
<feature type="compositionally biased region" description="Pro residues" evidence="1">
    <location>
        <begin position="24"/>
        <end position="33"/>
    </location>
</feature>
<evidence type="ECO:0000313" key="3">
    <source>
        <dbReference type="Proteomes" id="UP000011740"/>
    </source>
</evidence>
<reference evidence="2 3" key="1">
    <citation type="journal article" date="2013" name="Genome Announc.">
        <title>Whole-Genome Shotgun Assembly and Analysis of the Genome of Streptomyces mobaraensis DSM 40847, a Strain for Industrial Production of Microbial Transglutaminase.</title>
        <authorList>
            <person name="Yang H."/>
            <person name="He T."/>
            <person name="Wu W."/>
            <person name="Zhu W."/>
            <person name="Lu B."/>
            <person name="Sun W."/>
        </authorList>
    </citation>
    <scope>NUCLEOTIDE SEQUENCE [LARGE SCALE GENOMIC DNA]</scope>
    <source>
        <strain evidence="2 3">DSM 40847</strain>
    </source>
</reference>